<dbReference type="EMBL" id="CCDP010000003">
    <property type="protein sequence ID" value="CDQ41762.1"/>
    <property type="molecule type" value="Genomic_DNA"/>
</dbReference>
<reference evidence="2 3" key="1">
    <citation type="submission" date="2014-03" db="EMBL/GenBank/DDBJ databases">
        <authorList>
            <person name="Urmite Genomes U."/>
        </authorList>
    </citation>
    <scope>NUCLEOTIDE SEQUENCE [LARGE SCALE GENOMIC DNA]</scope>
    <source>
        <strain evidence="2 3">Vm-5</strain>
    </source>
</reference>
<sequence>MIDIVEDEGKGIKMSNLKQSVKEEQNERSTGKDKQSNEENRK</sequence>
<name>A0A024QHM3_9BACI</name>
<dbReference type="Proteomes" id="UP000028875">
    <property type="component" value="Unassembled WGS sequence"/>
</dbReference>
<evidence type="ECO:0000313" key="3">
    <source>
        <dbReference type="Proteomes" id="UP000028875"/>
    </source>
</evidence>
<evidence type="ECO:0000256" key="1">
    <source>
        <dbReference type="SAM" id="MobiDB-lite"/>
    </source>
</evidence>
<gene>
    <name evidence="2" type="ORF">BN990_04139</name>
</gene>
<evidence type="ECO:0000313" key="2">
    <source>
        <dbReference type="EMBL" id="CDQ41762.1"/>
    </source>
</evidence>
<comment type="caution">
    <text evidence="2">The sequence shown here is derived from an EMBL/GenBank/DDBJ whole genome shotgun (WGS) entry which is preliminary data.</text>
</comment>
<dbReference type="RefSeq" id="WP_269778088.1">
    <property type="nucleotide sequence ID" value="NZ_BNER01000008.1"/>
</dbReference>
<dbReference type="AlphaFoldDB" id="A0A024QHM3"/>
<organism evidence="2 3">
    <name type="scientific">Virgibacillus massiliensis</name>
    <dbReference type="NCBI Taxonomy" id="1462526"/>
    <lineage>
        <taxon>Bacteria</taxon>
        <taxon>Bacillati</taxon>
        <taxon>Bacillota</taxon>
        <taxon>Bacilli</taxon>
        <taxon>Bacillales</taxon>
        <taxon>Bacillaceae</taxon>
        <taxon>Virgibacillus</taxon>
    </lineage>
</organism>
<dbReference type="STRING" id="1462526.BN990_04139"/>
<keyword evidence="3" id="KW-1185">Reference proteome</keyword>
<feature type="region of interest" description="Disordered" evidence="1">
    <location>
        <begin position="1"/>
        <end position="42"/>
    </location>
</feature>
<accession>A0A024QHM3</accession>
<proteinExistence type="predicted"/>
<reference evidence="3" key="2">
    <citation type="submission" date="2014-05" db="EMBL/GenBank/DDBJ databases">
        <title>Draft genome sequence of Virgibacillus massiliensis Vm-5.</title>
        <authorList>
            <person name="Khelaifia S."/>
            <person name="Croce O."/>
            <person name="Lagier J.C."/>
            <person name="Raoult D."/>
        </authorList>
    </citation>
    <scope>NUCLEOTIDE SEQUENCE [LARGE SCALE GENOMIC DNA]</scope>
    <source>
        <strain evidence="3">Vm-5</strain>
    </source>
</reference>
<protein>
    <submittedName>
        <fullName evidence="2">Uncharacterized protein</fullName>
    </submittedName>
</protein>
<feature type="compositionally biased region" description="Basic and acidic residues" evidence="1">
    <location>
        <begin position="20"/>
        <end position="42"/>
    </location>
</feature>